<evidence type="ECO:0000313" key="10">
    <source>
        <dbReference type="Proteomes" id="UP000295257"/>
    </source>
</evidence>
<evidence type="ECO:0000256" key="4">
    <source>
        <dbReference type="ARBA" id="ARBA00022692"/>
    </source>
</evidence>
<dbReference type="InterPro" id="IPR032816">
    <property type="entry name" value="VTT_dom"/>
</dbReference>
<feature type="transmembrane region" description="Helical" evidence="7">
    <location>
        <begin position="163"/>
        <end position="183"/>
    </location>
</feature>
<comment type="subcellular location">
    <subcellularLocation>
        <location evidence="1 7">Cell membrane</location>
        <topology evidence="1 7">Multi-pass membrane protein</topology>
    </subcellularLocation>
</comment>
<comment type="similarity">
    <text evidence="2 7">Belongs to the DedA family.</text>
</comment>
<dbReference type="InterPro" id="IPR032818">
    <property type="entry name" value="DedA-like"/>
</dbReference>
<keyword evidence="3 7" id="KW-1003">Cell membrane</keyword>
<feature type="transmembrane region" description="Helical" evidence="7">
    <location>
        <begin position="28"/>
        <end position="50"/>
    </location>
</feature>
<evidence type="ECO:0000256" key="7">
    <source>
        <dbReference type="RuleBase" id="RU367016"/>
    </source>
</evidence>
<dbReference type="Pfam" id="PF09335">
    <property type="entry name" value="VTT_dom"/>
    <property type="match status" value="1"/>
</dbReference>
<keyword evidence="5 7" id="KW-1133">Transmembrane helix</keyword>
<dbReference type="PANTHER" id="PTHR30353:SF0">
    <property type="entry name" value="TRANSMEMBRANE PROTEIN"/>
    <property type="match status" value="1"/>
</dbReference>
<dbReference type="Proteomes" id="UP000295257">
    <property type="component" value="Unassembled WGS sequence"/>
</dbReference>
<name>A0A4R5NEF5_9LACO</name>
<evidence type="ECO:0000256" key="3">
    <source>
        <dbReference type="ARBA" id="ARBA00022475"/>
    </source>
</evidence>
<dbReference type="PANTHER" id="PTHR30353">
    <property type="entry name" value="INNER MEMBRANE PROTEIN DEDA-RELATED"/>
    <property type="match status" value="1"/>
</dbReference>
<feature type="domain" description="VTT" evidence="8">
    <location>
        <begin position="51"/>
        <end position="178"/>
    </location>
</feature>
<evidence type="ECO:0000313" key="9">
    <source>
        <dbReference type="EMBL" id="TDG71928.1"/>
    </source>
</evidence>
<keyword evidence="6 7" id="KW-0472">Membrane</keyword>
<evidence type="ECO:0000256" key="2">
    <source>
        <dbReference type="ARBA" id="ARBA00010792"/>
    </source>
</evidence>
<reference evidence="9 10" key="1">
    <citation type="journal article" date="2019" name="Appl. Microbiol. Biotechnol.">
        <title>Uncovering carbohydrate metabolism through a genotype-phenotype association study of 56 lactic acid bacteria genomes.</title>
        <authorList>
            <person name="Buron-Moles G."/>
            <person name="Chailyan A."/>
            <person name="Dolejs I."/>
            <person name="Forster J."/>
            <person name="Miks M.H."/>
        </authorList>
    </citation>
    <scope>NUCLEOTIDE SEQUENCE [LARGE SCALE GENOMIC DNA]</scope>
    <source>
        <strain evidence="9 10">ATCC 29644</strain>
    </source>
</reference>
<comment type="caution">
    <text evidence="9">The sequence shown here is derived from an EMBL/GenBank/DDBJ whole genome shotgun (WGS) entry which is preliminary data.</text>
</comment>
<proteinExistence type="inferred from homology"/>
<accession>A0A4R5NEF5</accession>
<gene>
    <name evidence="9" type="ORF">C5L30_001625</name>
</gene>
<feature type="transmembrane region" description="Helical" evidence="7">
    <location>
        <begin position="189"/>
        <end position="210"/>
    </location>
</feature>
<dbReference type="AlphaFoldDB" id="A0A4R5NEF5"/>
<feature type="transmembrane region" description="Helical" evidence="7">
    <location>
        <begin position="70"/>
        <end position="86"/>
    </location>
</feature>
<dbReference type="STRING" id="1612.ABB44_00870"/>
<dbReference type="GO" id="GO:0005886">
    <property type="term" value="C:plasma membrane"/>
    <property type="evidence" value="ECO:0007669"/>
    <property type="project" value="UniProtKB-SubCell"/>
</dbReference>
<evidence type="ECO:0000256" key="1">
    <source>
        <dbReference type="ARBA" id="ARBA00004651"/>
    </source>
</evidence>
<organism evidence="9 10">
    <name type="scientific">Companilactobacillus farciminis</name>
    <dbReference type="NCBI Taxonomy" id="1612"/>
    <lineage>
        <taxon>Bacteria</taxon>
        <taxon>Bacillati</taxon>
        <taxon>Bacillota</taxon>
        <taxon>Bacilli</taxon>
        <taxon>Lactobacillales</taxon>
        <taxon>Lactobacillaceae</taxon>
        <taxon>Companilactobacillus</taxon>
    </lineage>
</organism>
<evidence type="ECO:0000256" key="6">
    <source>
        <dbReference type="ARBA" id="ARBA00023136"/>
    </source>
</evidence>
<keyword evidence="10" id="KW-1185">Reference proteome</keyword>
<evidence type="ECO:0000256" key="5">
    <source>
        <dbReference type="ARBA" id="ARBA00022989"/>
    </source>
</evidence>
<evidence type="ECO:0000259" key="8">
    <source>
        <dbReference type="Pfam" id="PF09335"/>
    </source>
</evidence>
<protein>
    <recommendedName>
        <fullName evidence="8">VTT domain-containing protein</fullName>
    </recommendedName>
</protein>
<keyword evidence="4 7" id="KW-0812">Transmembrane</keyword>
<sequence length="220" mass="24549">MLSYVTGLIDFILHIDSHLVNIVNNFGLWTYLILFIIIFIETGVVILPFLPGDSLIFAAMALAANPKYGLISWVLFLLFLAAAVLGDSMNYEIGEHFGEYATRNKYLGKLINKEHLHDAHVFFEKHGGKTIAIGRFIPLIRTFVPFVAGSGTMHYGTFLKFNFIGAFLWVTICSLAGHLFGNIPAVQEHFSLIIIGIVLVSLIPILITALKNRRKKSVQD</sequence>
<dbReference type="EMBL" id="PUFN01000018">
    <property type="protein sequence ID" value="TDG71928.1"/>
    <property type="molecule type" value="Genomic_DNA"/>
</dbReference>